<organism evidence="1 2">
    <name type="scientific">Circinella minor</name>
    <dbReference type="NCBI Taxonomy" id="1195481"/>
    <lineage>
        <taxon>Eukaryota</taxon>
        <taxon>Fungi</taxon>
        <taxon>Fungi incertae sedis</taxon>
        <taxon>Mucoromycota</taxon>
        <taxon>Mucoromycotina</taxon>
        <taxon>Mucoromycetes</taxon>
        <taxon>Mucorales</taxon>
        <taxon>Lichtheimiaceae</taxon>
        <taxon>Circinella</taxon>
    </lineage>
</organism>
<dbReference type="AlphaFoldDB" id="A0A8H7VSP5"/>
<evidence type="ECO:0000313" key="2">
    <source>
        <dbReference type="Proteomes" id="UP000646827"/>
    </source>
</evidence>
<dbReference type="EMBL" id="JAEPRB010000025">
    <property type="protein sequence ID" value="KAG2225654.1"/>
    <property type="molecule type" value="Genomic_DNA"/>
</dbReference>
<dbReference type="Proteomes" id="UP000646827">
    <property type="component" value="Unassembled WGS sequence"/>
</dbReference>
<sequence>MESTKVRAGTRKYEELQDAWDMIAFDPEDPTGYLTAGYCYKDQVTHYNYNALRQGKQEAKSRKTKRVDILSQLPLEITHQESITSYSRNK</sequence>
<protein>
    <submittedName>
        <fullName evidence="1">Uncharacterized protein</fullName>
    </submittedName>
</protein>
<name>A0A8H7VSP5_9FUNG</name>
<accession>A0A8H7VSP5</accession>
<gene>
    <name evidence="1" type="ORF">INT45_012126</name>
</gene>
<dbReference type="OrthoDB" id="2286291at2759"/>
<proteinExistence type="predicted"/>
<reference evidence="1 2" key="1">
    <citation type="submission" date="2020-12" db="EMBL/GenBank/DDBJ databases">
        <title>Metabolic potential, ecology and presence of endohyphal bacteria is reflected in genomic diversity of Mucoromycotina.</title>
        <authorList>
            <person name="Muszewska A."/>
            <person name="Okrasinska A."/>
            <person name="Steczkiewicz K."/>
            <person name="Drgas O."/>
            <person name="Orlowska M."/>
            <person name="Perlinska-Lenart U."/>
            <person name="Aleksandrzak-Piekarczyk T."/>
            <person name="Szatraj K."/>
            <person name="Zielenkiewicz U."/>
            <person name="Pilsyk S."/>
            <person name="Malc E."/>
            <person name="Mieczkowski P."/>
            <person name="Kruszewska J.S."/>
            <person name="Biernat P."/>
            <person name="Pawlowska J."/>
        </authorList>
    </citation>
    <scope>NUCLEOTIDE SEQUENCE [LARGE SCALE GENOMIC DNA]</scope>
    <source>
        <strain evidence="1 2">CBS 142.35</strain>
    </source>
</reference>
<evidence type="ECO:0000313" key="1">
    <source>
        <dbReference type="EMBL" id="KAG2225654.1"/>
    </source>
</evidence>
<comment type="caution">
    <text evidence="1">The sequence shown here is derived from an EMBL/GenBank/DDBJ whole genome shotgun (WGS) entry which is preliminary data.</text>
</comment>
<keyword evidence="2" id="KW-1185">Reference proteome</keyword>